<keyword evidence="4" id="KW-1185">Reference proteome</keyword>
<dbReference type="EMBL" id="PTQR01000128">
    <property type="protein sequence ID" value="TKX18485.1"/>
    <property type="molecule type" value="Genomic_DNA"/>
</dbReference>
<dbReference type="OrthoDB" id="5545479at2759"/>
<proteinExistence type="predicted"/>
<dbReference type="EMBL" id="NHZQ01000447">
    <property type="protein sequence ID" value="PSK34306.1"/>
    <property type="molecule type" value="Genomic_DNA"/>
</dbReference>
<evidence type="ECO:0000313" key="2">
    <source>
        <dbReference type="EMBL" id="PSK34306.1"/>
    </source>
</evidence>
<gene>
    <name evidence="2" type="ORF">B9Z65_8632</name>
    <name evidence="3" type="ORF">C1H76_9274</name>
</gene>
<dbReference type="Proteomes" id="UP000243723">
    <property type="component" value="Unassembled WGS sequence"/>
</dbReference>
<dbReference type="Proteomes" id="UP000308133">
    <property type="component" value="Unassembled WGS sequence"/>
</dbReference>
<accession>A0A2P7YEC5</accession>
<protein>
    <submittedName>
        <fullName evidence="2">F-box protein</fullName>
    </submittedName>
</protein>
<feature type="region of interest" description="Disordered" evidence="1">
    <location>
        <begin position="80"/>
        <end position="116"/>
    </location>
</feature>
<evidence type="ECO:0000313" key="3">
    <source>
        <dbReference type="EMBL" id="TKX18485.1"/>
    </source>
</evidence>
<organism evidence="2 4">
    <name type="scientific">Elsinoe australis</name>
    <dbReference type="NCBI Taxonomy" id="40998"/>
    <lineage>
        <taxon>Eukaryota</taxon>
        <taxon>Fungi</taxon>
        <taxon>Dikarya</taxon>
        <taxon>Ascomycota</taxon>
        <taxon>Pezizomycotina</taxon>
        <taxon>Dothideomycetes</taxon>
        <taxon>Dothideomycetidae</taxon>
        <taxon>Myriangiales</taxon>
        <taxon>Elsinoaceae</taxon>
        <taxon>Elsinoe</taxon>
    </lineage>
</organism>
<dbReference type="STRING" id="40998.A0A2P7YEC5"/>
<dbReference type="PANTHER" id="PTHR28139">
    <property type="entry name" value="UPF0768 PROTEIN YBL029C-A"/>
    <property type="match status" value="1"/>
</dbReference>
<reference evidence="2 4" key="1">
    <citation type="submission" date="2017-05" db="EMBL/GenBank/DDBJ databases">
        <title>Draft genome sequence of Elsinoe australis.</title>
        <authorList>
            <person name="Cheng Q."/>
        </authorList>
    </citation>
    <scope>NUCLEOTIDE SEQUENCE [LARGE SCALE GENOMIC DNA]</scope>
    <source>
        <strain evidence="2 4">NL1</strain>
    </source>
</reference>
<dbReference type="AlphaFoldDB" id="A0A2P7YEC5"/>
<reference evidence="3 5" key="2">
    <citation type="submission" date="2018-02" db="EMBL/GenBank/DDBJ databases">
        <title>Draft genome sequences of Elsinoe sp., causing black scab on jojoba.</title>
        <authorList>
            <person name="Stodart B."/>
            <person name="Jeffress S."/>
            <person name="Ash G."/>
            <person name="Arun Chinnappa K."/>
        </authorList>
    </citation>
    <scope>NUCLEOTIDE SEQUENCE [LARGE SCALE GENOMIC DNA]</scope>
    <source>
        <strain evidence="3 5">Hillstone_2</strain>
    </source>
</reference>
<name>A0A2P7YEC5_9PEZI</name>
<sequence length="116" mass="12750">MAFIFVCGSHTFTSQLAGYEHMTVQCQNCGNFSGRVYKRWQWFTICWIPLIPFSLKPWHEVGCHICNFYQDIKYRPDVQNGSAGGAHQLGAMPPGGHNGGPPGPPGGKPQDGGHYA</sequence>
<dbReference type="PANTHER" id="PTHR28139:SF1">
    <property type="entry name" value="UPF0768 PROTEIN YBL029C-A"/>
    <property type="match status" value="1"/>
</dbReference>
<evidence type="ECO:0000313" key="4">
    <source>
        <dbReference type="Proteomes" id="UP000243723"/>
    </source>
</evidence>
<comment type="caution">
    <text evidence="2">The sequence shown here is derived from an EMBL/GenBank/DDBJ whole genome shotgun (WGS) entry which is preliminary data.</text>
</comment>
<evidence type="ECO:0000313" key="5">
    <source>
        <dbReference type="Proteomes" id="UP000308133"/>
    </source>
</evidence>
<evidence type="ECO:0000256" key="1">
    <source>
        <dbReference type="SAM" id="MobiDB-lite"/>
    </source>
</evidence>